<keyword evidence="3" id="KW-0255">Endonuclease</keyword>
<evidence type="ECO:0000259" key="2">
    <source>
        <dbReference type="PROSITE" id="PS50878"/>
    </source>
</evidence>
<keyword evidence="3" id="KW-0378">Hydrolase</keyword>
<dbReference type="GeneID" id="22916211"/>
<dbReference type="OrthoDB" id="443363at2759"/>
<dbReference type="InterPro" id="IPR043502">
    <property type="entry name" value="DNA/RNA_pol_sf"/>
</dbReference>
<dbReference type="Proteomes" id="UP000019763">
    <property type="component" value="Unassembled WGS sequence"/>
</dbReference>
<feature type="compositionally biased region" description="Polar residues" evidence="1">
    <location>
        <begin position="197"/>
        <end position="209"/>
    </location>
</feature>
<reference evidence="3" key="1">
    <citation type="submission" date="2013-12" db="EMBL/GenBank/DDBJ databases">
        <authorList>
            <person name="Omoto C.K."/>
            <person name="Sibley D."/>
            <person name="Venepally P."/>
            <person name="Hadjithomas M."/>
            <person name="Karamycheva S."/>
            <person name="Brunk B."/>
            <person name="Roos D."/>
            <person name="Caler E."/>
            <person name="Lorenzi H."/>
        </authorList>
    </citation>
    <scope>NUCLEOTIDE SEQUENCE</scope>
</reference>
<feature type="domain" description="Reverse transcriptase" evidence="2">
    <location>
        <begin position="1"/>
        <end position="179"/>
    </location>
</feature>
<dbReference type="GO" id="GO:0003964">
    <property type="term" value="F:RNA-directed DNA polymerase activity"/>
    <property type="evidence" value="ECO:0007669"/>
    <property type="project" value="UniProtKB-KW"/>
</dbReference>
<comment type="caution">
    <text evidence="3">The sequence shown here is derived from an EMBL/GenBank/DDBJ whole genome shotgun (WGS) entry which is preliminary data.</text>
</comment>
<dbReference type="Pfam" id="PF00078">
    <property type="entry name" value="RVT_1"/>
    <property type="match status" value="1"/>
</dbReference>
<dbReference type="GO" id="GO:0004519">
    <property type="term" value="F:endonuclease activity"/>
    <property type="evidence" value="ECO:0007669"/>
    <property type="project" value="UniProtKB-KW"/>
</dbReference>
<protein>
    <submittedName>
        <fullName evidence="3">Endonuclease-reverse transcriptase</fullName>
    </submittedName>
</protein>
<sequence>MYVQTYLRESYNWRKEVVVILINLKAAFDSVPRQLVWKALEYYNVGERLISVIKSMHHKTTAAIKGTERTFGYCGGVKQGCSLAPTLFKIFMSFVMTAWKPAEHLEVKHLEYADDIALIVGRQVTQTVYDEITSHLERNGLSVNHTKTILISNQSEDALETNKGTIPSQREGRYLGFMLQANGGTETEIDCSEEDGSQTQTNENEQNLV</sequence>
<dbReference type="RefSeq" id="XP_011133638.1">
    <property type="nucleotide sequence ID" value="XM_011135336.1"/>
</dbReference>
<accession>A0A023AXU3</accession>
<feature type="region of interest" description="Disordered" evidence="1">
    <location>
        <begin position="188"/>
        <end position="209"/>
    </location>
</feature>
<gene>
    <name evidence="3" type="ORF">GNI_187640</name>
</gene>
<keyword evidence="4" id="KW-1185">Reference proteome</keyword>
<evidence type="ECO:0000313" key="3">
    <source>
        <dbReference type="EMBL" id="EZG43105.1"/>
    </source>
</evidence>
<dbReference type="InterPro" id="IPR043128">
    <property type="entry name" value="Rev_trsase/Diguanyl_cyclase"/>
</dbReference>
<dbReference type="eggNOG" id="KOG1075">
    <property type="taxonomic scope" value="Eukaryota"/>
</dbReference>
<dbReference type="PANTHER" id="PTHR47027">
    <property type="entry name" value="REVERSE TRANSCRIPTASE DOMAIN-CONTAINING PROTEIN"/>
    <property type="match status" value="1"/>
</dbReference>
<organism evidence="3 4">
    <name type="scientific">Gregarina niphandrodes</name>
    <name type="common">Septate eugregarine</name>
    <dbReference type="NCBI Taxonomy" id="110365"/>
    <lineage>
        <taxon>Eukaryota</taxon>
        <taxon>Sar</taxon>
        <taxon>Alveolata</taxon>
        <taxon>Apicomplexa</taxon>
        <taxon>Conoidasida</taxon>
        <taxon>Gregarinasina</taxon>
        <taxon>Eugregarinorida</taxon>
        <taxon>Gregarinidae</taxon>
        <taxon>Gregarina</taxon>
    </lineage>
</organism>
<dbReference type="PROSITE" id="PS50878">
    <property type="entry name" value="RT_POL"/>
    <property type="match status" value="1"/>
</dbReference>
<dbReference type="AlphaFoldDB" id="A0A023AXU3"/>
<proteinExistence type="predicted"/>
<dbReference type="InterPro" id="IPR000477">
    <property type="entry name" value="RT_dom"/>
</dbReference>
<evidence type="ECO:0000313" key="4">
    <source>
        <dbReference type="Proteomes" id="UP000019763"/>
    </source>
</evidence>
<keyword evidence="3" id="KW-0540">Nuclease</keyword>
<evidence type="ECO:0000256" key="1">
    <source>
        <dbReference type="SAM" id="MobiDB-lite"/>
    </source>
</evidence>
<dbReference type="EMBL" id="AFNH02001426">
    <property type="protein sequence ID" value="EZG43105.1"/>
    <property type="molecule type" value="Genomic_DNA"/>
</dbReference>
<dbReference type="SUPFAM" id="SSF56672">
    <property type="entry name" value="DNA/RNA polymerases"/>
    <property type="match status" value="1"/>
</dbReference>
<dbReference type="VEuPathDB" id="CryptoDB:GNI_187640"/>
<dbReference type="Gene3D" id="3.30.70.270">
    <property type="match status" value="1"/>
</dbReference>
<name>A0A023AXU3_GRENI</name>
<dbReference type="PANTHER" id="PTHR47027:SF20">
    <property type="entry name" value="REVERSE TRANSCRIPTASE-LIKE PROTEIN WITH RNA-DIRECTED DNA POLYMERASE DOMAIN"/>
    <property type="match status" value="1"/>
</dbReference>